<feature type="compositionally biased region" description="Basic and acidic residues" evidence="1">
    <location>
        <begin position="459"/>
        <end position="481"/>
    </location>
</feature>
<feature type="compositionally biased region" description="Polar residues" evidence="1">
    <location>
        <begin position="151"/>
        <end position="166"/>
    </location>
</feature>
<name>A0A7C8QVV7_ORBOL</name>
<feature type="region of interest" description="Disordered" evidence="1">
    <location>
        <begin position="151"/>
        <end position="172"/>
    </location>
</feature>
<proteinExistence type="predicted"/>
<feature type="region of interest" description="Disordered" evidence="1">
    <location>
        <begin position="572"/>
        <end position="591"/>
    </location>
</feature>
<dbReference type="EMBL" id="WIWS01000010">
    <property type="protein sequence ID" value="KAF3226547.1"/>
    <property type="molecule type" value="Genomic_DNA"/>
</dbReference>
<dbReference type="AlphaFoldDB" id="A0A7C8QVV7"/>
<feature type="region of interest" description="Disordered" evidence="1">
    <location>
        <begin position="451"/>
        <end position="481"/>
    </location>
</feature>
<accession>A0A7C8QVV7</accession>
<sequence length="700" mass="76728">MERTAPVSFSASLFEESIPAPSTEPTSPSFVPAWVYHSILPGAGPVTGHGFVYPEISYPLNVGYANNQGLSQHQTPLRPNAAYAASLELVRLVDQGSALFQYSASANARLAIILQNISPTADDRFLNSQNSNISHEATGYRDTNPVHQDAKLSTVQEDPPSSSPPQKENKSLAVKQIAGQIKGFDKEKKNKLLMVLEKAKTKKESEAVDSKKAGLSNEAVVDGPEQRPTMQEADVIAEAKYATNLAPEKHNVGNLASHPAGEEGLVVSPTPRPDIIAEHRRALPLPTKRLPEQNILSPVPPSLLRSCPPEISLLAPSPLSSEPSTKLCHNIRTSSPANLSRTMKLTQGPLGEPSTTETLAGAVAEVKPVAEAKESNIIRWTPPDPRGKKRRLLLARGYSFLKLFDIDEICPAEHSSKTPEGGVPEKNSPMPQNTFWDSEFFFHGVASKPAARWTSAADNNKEKGKDEKGKGRAFSPEDRAGEEKLDDRYDWYQVDIEAAVGRADPPRVPFKLLQAAQLGIWGQNSGQADNTGSNESANERWLKNMKKKTEIFADSDDAVESRLTGNAPALPSAVRRHSIGPGPAEPDYALDKVDEDQCGPRTWHELTRYWEDHRAQQVAEFNPDSRPVDRYFKVPTLGLLGSPLTSGGEVEGDYGEQARKRARLEDDLFMDQFINWDRREEGERAEEKEKGEDAPGSQAT</sequence>
<evidence type="ECO:0000256" key="1">
    <source>
        <dbReference type="SAM" id="MobiDB-lite"/>
    </source>
</evidence>
<protein>
    <submittedName>
        <fullName evidence="2">Uncharacterized protein</fullName>
    </submittedName>
</protein>
<feature type="compositionally biased region" description="Basic and acidic residues" evidence="1">
    <location>
        <begin position="676"/>
        <end position="693"/>
    </location>
</feature>
<evidence type="ECO:0000313" key="3">
    <source>
        <dbReference type="Proteomes" id="UP000472727"/>
    </source>
</evidence>
<evidence type="ECO:0000313" key="2">
    <source>
        <dbReference type="EMBL" id="KAF3226547.1"/>
    </source>
</evidence>
<reference evidence="2 3" key="1">
    <citation type="submission" date="2019-06" db="EMBL/GenBank/DDBJ databases">
        <authorList>
            <person name="Palmer J.M."/>
        </authorList>
    </citation>
    <scope>NUCLEOTIDE SEQUENCE [LARGE SCALE GENOMIC DNA]</scope>
    <source>
        <strain evidence="2 3">TWF106</strain>
    </source>
</reference>
<gene>
    <name evidence="2" type="ORF">TWF106_000288</name>
</gene>
<feature type="region of interest" description="Disordered" evidence="1">
    <location>
        <begin position="676"/>
        <end position="700"/>
    </location>
</feature>
<organism evidence="2 3">
    <name type="scientific">Orbilia oligospora</name>
    <name type="common">Nematode-trapping fungus</name>
    <name type="synonym">Arthrobotrys oligospora</name>
    <dbReference type="NCBI Taxonomy" id="2813651"/>
    <lineage>
        <taxon>Eukaryota</taxon>
        <taxon>Fungi</taxon>
        <taxon>Dikarya</taxon>
        <taxon>Ascomycota</taxon>
        <taxon>Pezizomycotina</taxon>
        <taxon>Orbiliomycetes</taxon>
        <taxon>Orbiliales</taxon>
        <taxon>Orbiliaceae</taxon>
        <taxon>Orbilia</taxon>
    </lineage>
</organism>
<dbReference type="Proteomes" id="UP000472727">
    <property type="component" value="Unassembled WGS sequence"/>
</dbReference>
<comment type="caution">
    <text evidence="2">The sequence shown here is derived from an EMBL/GenBank/DDBJ whole genome shotgun (WGS) entry which is preliminary data.</text>
</comment>